<organism evidence="2">
    <name type="scientific">Tanacetum cinerariifolium</name>
    <name type="common">Dalmatian daisy</name>
    <name type="synonym">Chrysanthemum cinerariifolium</name>
    <dbReference type="NCBI Taxonomy" id="118510"/>
    <lineage>
        <taxon>Eukaryota</taxon>
        <taxon>Viridiplantae</taxon>
        <taxon>Streptophyta</taxon>
        <taxon>Embryophyta</taxon>
        <taxon>Tracheophyta</taxon>
        <taxon>Spermatophyta</taxon>
        <taxon>Magnoliopsida</taxon>
        <taxon>eudicotyledons</taxon>
        <taxon>Gunneridae</taxon>
        <taxon>Pentapetalae</taxon>
        <taxon>asterids</taxon>
        <taxon>campanulids</taxon>
        <taxon>Asterales</taxon>
        <taxon>Asteraceae</taxon>
        <taxon>Asteroideae</taxon>
        <taxon>Anthemideae</taxon>
        <taxon>Anthemidinae</taxon>
        <taxon>Tanacetum</taxon>
    </lineage>
</organism>
<dbReference type="AlphaFoldDB" id="A0A6L2KBU9"/>
<name>A0A6L2KBU9_TANCI</name>
<evidence type="ECO:0000256" key="1">
    <source>
        <dbReference type="SAM" id="MobiDB-lite"/>
    </source>
</evidence>
<reference evidence="2" key="1">
    <citation type="journal article" date="2019" name="Sci. Rep.">
        <title>Draft genome of Tanacetum cinerariifolium, the natural source of mosquito coil.</title>
        <authorList>
            <person name="Yamashiro T."/>
            <person name="Shiraishi A."/>
            <person name="Satake H."/>
            <person name="Nakayama K."/>
        </authorList>
    </citation>
    <scope>NUCLEOTIDE SEQUENCE</scope>
</reference>
<accession>A0A6L2KBU9</accession>
<evidence type="ECO:0000313" key="2">
    <source>
        <dbReference type="EMBL" id="GEU46190.1"/>
    </source>
</evidence>
<protein>
    <submittedName>
        <fullName evidence="2">Uncharacterized protein</fullName>
    </submittedName>
</protein>
<dbReference type="EMBL" id="BKCJ010002092">
    <property type="protein sequence ID" value="GEU46190.1"/>
    <property type="molecule type" value="Genomic_DNA"/>
</dbReference>
<gene>
    <name evidence="2" type="ORF">Tci_018168</name>
</gene>
<comment type="caution">
    <text evidence="2">The sequence shown here is derived from an EMBL/GenBank/DDBJ whole genome shotgun (WGS) entry which is preliminary data.</text>
</comment>
<sequence length="427" mass="47944">MGDNEWIKVSRKKPQSVFQRLKFPSNKASMVDDLEKISLSVYASNFTSYSKAGTLADVYIANRKNNLGQMFAFCCFIKVLNAESLIASMSNVRIGKLRLHSNVARFQRFTKKVIPQADNVKVAPVAASHIPKVSPCSNSHSYANVAKSTGAKSSKDVNEWSDYVLFEFTSGDVRNKFLNHKGVATWFSSLKPWHDDFSIEERLIWLEIEGVPLRAWEKDTFSSIAKKWGELLFMDDSDACNRLSKHICIKSSHAFNDESECEEEDAMGNFKFDKEKNFDKSDAESVADLLADLETGEHKVNSYHVQEDLQEEVELPKDCNIKDSPIDHCEISPPSDSDPFELASLINKRCGKQVEEKSSDTPALPPGFAPNSPRENQASRSFHQYSKDNTQQPGFSMIQRLEETIKVGIALGLNMEGCENTLTSLLA</sequence>
<proteinExistence type="predicted"/>
<feature type="region of interest" description="Disordered" evidence="1">
    <location>
        <begin position="352"/>
        <end position="380"/>
    </location>
</feature>